<sequence>MINKVDEREYISPLGDSEIKFEIERVILEITNRLKNPESVKGIVTNKNNTMKFLEKDIIPWEEVSLSTGYPSICLFLGELSENYPTEKWDVVAHNYVLQINEYLSKNGMYSYSLFQGFTGVGFAVTALSKGATRYQNFIRQTNDLVIDYINRILPTYYKKLEENNLGMSDYDVISGITGIGRYLLLYKENEREQVALKHILKFLVKMTGNKLINNCLAPGWYISSENQYLDSEKELYPNGNFNLGLSHGIPGPLSLLSVSLKNGIEVEGQKEAIVKIADWLIKFKIESETGSFWSFRVDWDEFIAGEGKQNSASRAAWCYGTPGVARALYLAGKVTNNQEYIDVSIQTLDDLFNYQRHEWGLYSPTFCHGYAGLLHILNLMYIDTKKEKFKGYILELLQMILNTYDANSPFGFYNYQLGKDKMELSVNIGLIEGVSGILLVLLALIKPIKTDWDTAFLLN</sequence>
<keyword evidence="1" id="KW-0862">Zinc</keyword>
<dbReference type="SUPFAM" id="SSF158745">
    <property type="entry name" value="LanC-like"/>
    <property type="match status" value="1"/>
</dbReference>
<keyword evidence="2" id="KW-1133">Transmembrane helix</keyword>
<dbReference type="PRINTS" id="PR01955">
    <property type="entry name" value="LANCFRANKIA"/>
</dbReference>
<dbReference type="GO" id="GO:0046872">
    <property type="term" value="F:metal ion binding"/>
    <property type="evidence" value="ECO:0007669"/>
    <property type="project" value="UniProtKB-KW"/>
</dbReference>
<feature type="binding site" evidence="1">
    <location>
        <position position="369"/>
    </location>
    <ligand>
        <name>Zn(2+)</name>
        <dbReference type="ChEBI" id="CHEBI:29105"/>
    </ligand>
</feature>
<feature type="binding site" evidence="1">
    <location>
        <position position="368"/>
    </location>
    <ligand>
        <name>Zn(2+)</name>
        <dbReference type="ChEBI" id="CHEBI:29105"/>
    </ligand>
</feature>
<dbReference type="AlphaFoldDB" id="A0A9X6Y716"/>
<feature type="transmembrane region" description="Helical" evidence="2">
    <location>
        <begin position="360"/>
        <end position="383"/>
    </location>
</feature>
<comment type="caution">
    <text evidence="3">The sequence shown here is derived from an EMBL/GenBank/DDBJ whole genome shotgun (WGS) entry which is preliminary data.</text>
</comment>
<organism evidence="3 4">
    <name type="scientific">Bacillus thuringiensis</name>
    <dbReference type="NCBI Taxonomy" id="1428"/>
    <lineage>
        <taxon>Bacteria</taxon>
        <taxon>Bacillati</taxon>
        <taxon>Bacillota</taxon>
        <taxon>Bacilli</taxon>
        <taxon>Bacillales</taxon>
        <taxon>Bacillaceae</taxon>
        <taxon>Bacillus</taxon>
        <taxon>Bacillus cereus group</taxon>
    </lineage>
</organism>
<keyword evidence="2" id="KW-0812">Transmembrane</keyword>
<accession>A0A9X6Y716</accession>
<evidence type="ECO:0000313" key="3">
    <source>
        <dbReference type="EMBL" id="PEA85787.1"/>
    </source>
</evidence>
<evidence type="ECO:0000256" key="2">
    <source>
        <dbReference type="SAM" id="Phobius"/>
    </source>
</evidence>
<dbReference type="InterPro" id="IPR033889">
    <property type="entry name" value="LanC"/>
</dbReference>
<gene>
    <name evidence="3" type="ORF">CON71_33675</name>
</gene>
<feature type="binding site" evidence="1">
    <location>
        <position position="319"/>
    </location>
    <ligand>
        <name>Zn(2+)</name>
        <dbReference type="ChEBI" id="CHEBI:29105"/>
    </ligand>
</feature>
<evidence type="ECO:0000313" key="4">
    <source>
        <dbReference type="Proteomes" id="UP000220702"/>
    </source>
</evidence>
<protein>
    <submittedName>
        <fullName evidence="3">Lantibiotic biosynthesis protein</fullName>
    </submittedName>
</protein>
<dbReference type="InterPro" id="IPR007822">
    <property type="entry name" value="LANC-like"/>
</dbReference>
<dbReference type="RefSeq" id="WP_078994291.1">
    <property type="nucleotide sequence ID" value="NZ_MSTN01000008.1"/>
</dbReference>
<reference evidence="3 4" key="1">
    <citation type="submission" date="2017-09" db="EMBL/GenBank/DDBJ databases">
        <title>Large-scale bioinformatics analysis of Bacillus genomes uncovers conserved roles of natural products in bacterial physiology.</title>
        <authorList>
            <consortium name="Agbiome Team Llc"/>
            <person name="Bleich R.M."/>
            <person name="Grubbs K.J."/>
            <person name="Santa Maria K.C."/>
            <person name="Allen S.E."/>
            <person name="Farag S."/>
            <person name="Shank E.A."/>
            <person name="Bowers A."/>
        </authorList>
    </citation>
    <scope>NUCLEOTIDE SEQUENCE [LARGE SCALE GENOMIC DNA]</scope>
    <source>
        <strain evidence="3 4">AFS089089</strain>
    </source>
</reference>
<dbReference type="EMBL" id="NVNL01000141">
    <property type="protein sequence ID" value="PEA85787.1"/>
    <property type="molecule type" value="Genomic_DNA"/>
</dbReference>
<keyword evidence="2" id="KW-0472">Membrane</keyword>
<dbReference type="Proteomes" id="UP000220702">
    <property type="component" value="Unassembled WGS sequence"/>
</dbReference>
<dbReference type="Pfam" id="PF05147">
    <property type="entry name" value="LANC_like"/>
    <property type="match status" value="1"/>
</dbReference>
<dbReference type="GO" id="GO:0031179">
    <property type="term" value="P:peptide modification"/>
    <property type="evidence" value="ECO:0007669"/>
    <property type="project" value="InterPro"/>
</dbReference>
<dbReference type="Gene3D" id="1.50.10.20">
    <property type="match status" value="1"/>
</dbReference>
<dbReference type="CDD" id="cd04793">
    <property type="entry name" value="LanC"/>
    <property type="match status" value="1"/>
</dbReference>
<dbReference type="PRINTS" id="PR01950">
    <property type="entry name" value="LANCSUPER"/>
</dbReference>
<dbReference type="SMART" id="SM01260">
    <property type="entry name" value="LANC_like"/>
    <property type="match status" value="1"/>
</dbReference>
<name>A0A9X6Y716_BACTU</name>
<proteinExistence type="predicted"/>
<keyword evidence="1" id="KW-0479">Metal-binding</keyword>
<feature type="transmembrane region" description="Helical" evidence="2">
    <location>
        <begin position="425"/>
        <end position="446"/>
    </location>
</feature>
<evidence type="ECO:0000256" key="1">
    <source>
        <dbReference type="PIRSR" id="PIRSR607822-1"/>
    </source>
</evidence>